<reference evidence="3 4" key="1">
    <citation type="journal article" date="2014" name="BMC Genomics">
        <title>Comparative genomics of the major fungal agents of human and animal Sporotrichosis: Sporothrix schenckii and Sporothrix brasiliensis.</title>
        <authorList>
            <person name="Teixeira M.M."/>
            <person name="de Almeida L.G."/>
            <person name="Kubitschek-Barreira P."/>
            <person name="Alves F.L."/>
            <person name="Kioshima E.S."/>
            <person name="Abadio A.K."/>
            <person name="Fernandes L."/>
            <person name="Derengowski L.S."/>
            <person name="Ferreira K.S."/>
            <person name="Souza R.C."/>
            <person name="Ruiz J.C."/>
            <person name="de Andrade N.C."/>
            <person name="Paes H.C."/>
            <person name="Nicola A.M."/>
            <person name="Albuquerque P."/>
            <person name="Gerber A.L."/>
            <person name="Martins V.P."/>
            <person name="Peconick L.D."/>
            <person name="Neto A.V."/>
            <person name="Chaucanez C.B."/>
            <person name="Silva P.A."/>
            <person name="Cunha O.L."/>
            <person name="de Oliveira F.F."/>
            <person name="dos Santos T.C."/>
            <person name="Barros A.L."/>
            <person name="Soares M.A."/>
            <person name="de Oliveira L.M."/>
            <person name="Marini M.M."/>
            <person name="Villalobos-Duno H."/>
            <person name="Cunha M.M."/>
            <person name="de Hoog S."/>
            <person name="da Silveira J.F."/>
            <person name="Henrissat B."/>
            <person name="Nino-Vega G.A."/>
            <person name="Cisalpino P.S."/>
            <person name="Mora-Montes H.M."/>
            <person name="Almeida S.R."/>
            <person name="Stajich J.E."/>
            <person name="Lopes-Bezerra L.M."/>
            <person name="Vasconcelos A.T."/>
            <person name="Felipe M.S."/>
        </authorList>
    </citation>
    <scope>NUCLEOTIDE SEQUENCE [LARGE SCALE GENOMIC DNA]</scope>
    <source>
        <strain evidence="3 4">5110</strain>
    </source>
</reference>
<dbReference type="VEuPathDB" id="FungiDB:SPBR_09084"/>
<evidence type="ECO:0000256" key="1">
    <source>
        <dbReference type="ARBA" id="ARBA00022786"/>
    </source>
</evidence>
<name>A0A0C2J323_9PEZI</name>
<dbReference type="InterPro" id="IPR018860">
    <property type="entry name" value="APC_suCDC26"/>
</dbReference>
<evidence type="ECO:0000256" key="2">
    <source>
        <dbReference type="SAM" id="MobiDB-lite"/>
    </source>
</evidence>
<comment type="caution">
    <text evidence="3">The sequence shown here is derived from an EMBL/GenBank/DDBJ whole genome shotgun (WGS) entry which is preliminary data.</text>
</comment>
<protein>
    <submittedName>
        <fullName evidence="3">Uncharacterized protein</fullName>
    </submittedName>
</protein>
<feature type="region of interest" description="Disordered" evidence="2">
    <location>
        <begin position="24"/>
        <end position="141"/>
    </location>
</feature>
<feature type="compositionally biased region" description="Polar residues" evidence="2">
    <location>
        <begin position="89"/>
        <end position="101"/>
    </location>
</feature>
<keyword evidence="1" id="KW-0833">Ubl conjugation pathway</keyword>
<feature type="compositionally biased region" description="Basic and acidic residues" evidence="2">
    <location>
        <begin position="129"/>
        <end position="141"/>
    </location>
</feature>
<feature type="compositionally biased region" description="Basic and acidic residues" evidence="2">
    <location>
        <begin position="104"/>
        <end position="117"/>
    </location>
</feature>
<dbReference type="GO" id="GO:0031145">
    <property type="term" value="P:anaphase-promoting complex-dependent catabolic process"/>
    <property type="evidence" value="ECO:0007669"/>
    <property type="project" value="InterPro"/>
</dbReference>
<dbReference type="HOGENOM" id="CLU_1518808_0_0_1"/>
<evidence type="ECO:0000313" key="3">
    <source>
        <dbReference type="EMBL" id="KIH91467.1"/>
    </source>
</evidence>
<dbReference type="OrthoDB" id="10526896at2759"/>
<dbReference type="RefSeq" id="XP_040619477.1">
    <property type="nucleotide sequence ID" value="XM_040767210.1"/>
</dbReference>
<dbReference type="AlphaFoldDB" id="A0A0C2J323"/>
<organism evidence="3 4">
    <name type="scientific">Sporothrix brasiliensis 5110</name>
    <dbReference type="NCBI Taxonomy" id="1398154"/>
    <lineage>
        <taxon>Eukaryota</taxon>
        <taxon>Fungi</taxon>
        <taxon>Dikarya</taxon>
        <taxon>Ascomycota</taxon>
        <taxon>Pezizomycotina</taxon>
        <taxon>Sordariomycetes</taxon>
        <taxon>Sordariomycetidae</taxon>
        <taxon>Ophiostomatales</taxon>
        <taxon>Ophiostomataceae</taxon>
        <taxon>Sporothrix</taxon>
    </lineage>
</organism>
<accession>A0A0C2J323</accession>
<proteinExistence type="predicted"/>
<dbReference type="GO" id="GO:0005680">
    <property type="term" value="C:anaphase-promoting complex"/>
    <property type="evidence" value="ECO:0007669"/>
    <property type="project" value="InterPro"/>
</dbReference>
<sequence length="177" mass="19269">MIRLNPTALSVTVEDVNNLVISKQRVIDRSEEQPPYTAAQASASPTAASTKDGQPDASPLQARAEPEMDDSYMEDVPHPVPALTETRTRGGNSSKNSQTAGDSEAGHAAERSEDPPRAHQQPDVFPPTGRDREPADFKIFEEPSRVVRVSRREFEQFFGGVNAGSDDDVPDVLEEVV</sequence>
<dbReference type="EMBL" id="AWTV01000007">
    <property type="protein sequence ID" value="KIH91467.1"/>
    <property type="molecule type" value="Genomic_DNA"/>
</dbReference>
<keyword evidence="4" id="KW-1185">Reference proteome</keyword>
<dbReference type="Pfam" id="PF10471">
    <property type="entry name" value="ANAPC_CDC26"/>
    <property type="match status" value="1"/>
</dbReference>
<dbReference type="Proteomes" id="UP000031575">
    <property type="component" value="Unassembled WGS sequence"/>
</dbReference>
<dbReference type="GeneID" id="63682131"/>
<gene>
    <name evidence="3" type="ORF">SPBR_09084</name>
</gene>
<evidence type="ECO:0000313" key="4">
    <source>
        <dbReference type="Proteomes" id="UP000031575"/>
    </source>
</evidence>
<feature type="compositionally biased region" description="Low complexity" evidence="2">
    <location>
        <begin position="33"/>
        <end position="50"/>
    </location>
</feature>